<reference evidence="12 13" key="1">
    <citation type="submission" date="2021-07" db="EMBL/GenBank/DDBJ databases">
        <title>Actinomadura sp. PM05-2 isolated from lichen.</title>
        <authorList>
            <person name="Somphong A."/>
            <person name="Phongsopitanun W."/>
            <person name="Tanasupawat S."/>
            <person name="Peongsungnone V."/>
        </authorList>
    </citation>
    <scope>NUCLEOTIDE SEQUENCE [LARGE SCALE GENOMIC DNA]</scope>
    <source>
        <strain evidence="12 13">PM05-2</strain>
    </source>
</reference>
<dbReference type="Gene3D" id="3.40.718.10">
    <property type="entry name" value="Isopropylmalate Dehydrogenase"/>
    <property type="match status" value="1"/>
</dbReference>
<comment type="pathway">
    <text evidence="10">Lipid metabolism; phospholipid metabolism.</text>
</comment>
<proteinExistence type="inferred from homology"/>
<keyword evidence="3 10" id="KW-0444">Lipid biosynthesis</keyword>
<dbReference type="InterPro" id="IPR012281">
    <property type="entry name" value="Phospholipid_synth_PlsX-like"/>
</dbReference>
<keyword evidence="5 10" id="KW-0443">Lipid metabolism</keyword>
<keyword evidence="7 10" id="KW-1208">Phospholipid metabolism</keyword>
<evidence type="ECO:0000256" key="10">
    <source>
        <dbReference type="HAMAP-Rule" id="MF_00019"/>
    </source>
</evidence>
<evidence type="ECO:0000256" key="8">
    <source>
        <dbReference type="ARBA" id="ARBA00024069"/>
    </source>
</evidence>
<comment type="subcellular location">
    <subcellularLocation>
        <location evidence="10">Cytoplasm</location>
    </subcellularLocation>
    <text evidence="10">Associated with the membrane possibly through PlsY.</text>
</comment>
<dbReference type="PANTHER" id="PTHR30100:SF1">
    <property type="entry name" value="PHOSPHATE ACYLTRANSFERASE"/>
    <property type="match status" value="1"/>
</dbReference>
<evidence type="ECO:0000313" key="13">
    <source>
        <dbReference type="Proteomes" id="UP000774570"/>
    </source>
</evidence>
<dbReference type="NCBIfam" id="TIGR00182">
    <property type="entry name" value="plsX"/>
    <property type="match status" value="1"/>
</dbReference>
<accession>A0ABS7FZC0</accession>
<name>A0ABS7FZC0_9ACTN</name>
<keyword evidence="13" id="KW-1185">Reference proteome</keyword>
<evidence type="ECO:0000256" key="2">
    <source>
        <dbReference type="ARBA" id="ARBA00022490"/>
    </source>
</evidence>
<comment type="function">
    <text evidence="10">Catalyzes the reversible formation of acyl-phosphate (acyl-PO(4)) from acyl-[acyl-carrier-protein] (acyl-ACP). This enzyme utilizes acyl-ACP as fatty acyl donor, but not acyl-CoA.</text>
</comment>
<dbReference type="SUPFAM" id="SSF53659">
    <property type="entry name" value="Isocitrate/Isopropylmalate dehydrogenase-like"/>
    <property type="match status" value="1"/>
</dbReference>
<dbReference type="InterPro" id="IPR003664">
    <property type="entry name" value="FA_synthesis"/>
</dbReference>
<dbReference type="GO" id="GO:0043811">
    <property type="term" value="F:phosphate:acyl-[acyl carrier protein] acyltransferase activity"/>
    <property type="evidence" value="ECO:0007669"/>
    <property type="project" value="UniProtKB-EC"/>
</dbReference>
<comment type="subunit">
    <text evidence="9 10">Homodimer. Probably interacts with PlsY.</text>
</comment>
<evidence type="ECO:0000256" key="11">
    <source>
        <dbReference type="SAM" id="MobiDB-lite"/>
    </source>
</evidence>
<dbReference type="HAMAP" id="MF_00019">
    <property type="entry name" value="PlsX"/>
    <property type="match status" value="1"/>
</dbReference>
<dbReference type="PANTHER" id="PTHR30100">
    <property type="entry name" value="FATTY ACID/PHOSPHOLIPID SYNTHESIS PROTEIN PLSX"/>
    <property type="match status" value="1"/>
</dbReference>
<gene>
    <name evidence="10 12" type="primary">plsX</name>
    <name evidence="12" type="ORF">K1Y72_25585</name>
</gene>
<feature type="region of interest" description="Disordered" evidence="11">
    <location>
        <begin position="327"/>
        <end position="379"/>
    </location>
</feature>
<evidence type="ECO:0000256" key="4">
    <source>
        <dbReference type="ARBA" id="ARBA00022679"/>
    </source>
</evidence>
<sequence>MGGDHAPAAVIAGAVAAVRDHGVRLVLVGQAPRIRRELDRHGVAGEIPIVHADEALDMGEGALASWRKPRSSVAIACHLIKQGRASALVSAGSTAGVVATSRLRLKGQQGVMRPAIAVTLPTEPRPTVLLDAGATADVKPETLVQFAALGTAYAQVRLGLERPRVGLLTIGAEPGKGNKLAKRAHELLAAGHHDVEFAGNVEGHDLLTGAVDVVVTDGFTGNVALKTMEGTVRMAFGELRAAMTASRTAKVGALLQRRRLQALRDRLDSDTYGGGVLLGLNGTVVIAHGAAEERAVTAACRLAHDLAAGRIVDRVRDQIAATRTSRFGRWTHGERDHADAEHEDGAAPPPGPVAEEPAEPVPNPAVPPVAEVLERPEQP</sequence>
<feature type="compositionally biased region" description="Basic and acidic residues" evidence="11">
    <location>
        <begin position="331"/>
        <end position="345"/>
    </location>
</feature>
<evidence type="ECO:0000256" key="6">
    <source>
        <dbReference type="ARBA" id="ARBA00023209"/>
    </source>
</evidence>
<keyword evidence="2 10" id="KW-0963">Cytoplasm</keyword>
<keyword evidence="12" id="KW-0012">Acyltransferase</keyword>
<evidence type="ECO:0000256" key="1">
    <source>
        <dbReference type="ARBA" id="ARBA00001232"/>
    </source>
</evidence>
<dbReference type="Proteomes" id="UP000774570">
    <property type="component" value="Unassembled WGS sequence"/>
</dbReference>
<evidence type="ECO:0000256" key="3">
    <source>
        <dbReference type="ARBA" id="ARBA00022516"/>
    </source>
</evidence>
<dbReference type="EC" id="2.3.1.274" evidence="8 10"/>
<comment type="similarity">
    <text evidence="10">Belongs to the PlsX family.</text>
</comment>
<evidence type="ECO:0000256" key="7">
    <source>
        <dbReference type="ARBA" id="ARBA00023264"/>
    </source>
</evidence>
<evidence type="ECO:0000256" key="9">
    <source>
        <dbReference type="ARBA" id="ARBA00046608"/>
    </source>
</evidence>
<comment type="catalytic activity">
    <reaction evidence="1 10">
        <text>a fatty acyl-[ACP] + phosphate = an acyl phosphate + holo-[ACP]</text>
        <dbReference type="Rhea" id="RHEA:42292"/>
        <dbReference type="Rhea" id="RHEA-COMP:9685"/>
        <dbReference type="Rhea" id="RHEA-COMP:14125"/>
        <dbReference type="ChEBI" id="CHEBI:43474"/>
        <dbReference type="ChEBI" id="CHEBI:59918"/>
        <dbReference type="ChEBI" id="CHEBI:64479"/>
        <dbReference type="ChEBI" id="CHEBI:138651"/>
        <dbReference type="EC" id="2.3.1.274"/>
    </reaction>
</comment>
<comment type="caution">
    <text evidence="12">The sequence shown here is derived from an EMBL/GenBank/DDBJ whole genome shotgun (WGS) entry which is preliminary data.</text>
</comment>
<organism evidence="12 13">
    <name type="scientific">Actinomadura parmotrematis</name>
    <dbReference type="NCBI Taxonomy" id="2864039"/>
    <lineage>
        <taxon>Bacteria</taxon>
        <taxon>Bacillati</taxon>
        <taxon>Actinomycetota</taxon>
        <taxon>Actinomycetes</taxon>
        <taxon>Streptosporangiales</taxon>
        <taxon>Thermomonosporaceae</taxon>
        <taxon>Actinomadura</taxon>
    </lineage>
</organism>
<dbReference type="PIRSF" id="PIRSF002465">
    <property type="entry name" value="Phsphlp_syn_PlsX"/>
    <property type="match status" value="1"/>
</dbReference>
<evidence type="ECO:0000313" key="12">
    <source>
        <dbReference type="EMBL" id="MBW8485778.1"/>
    </source>
</evidence>
<dbReference type="EMBL" id="JAIBOA010000018">
    <property type="protein sequence ID" value="MBW8485778.1"/>
    <property type="molecule type" value="Genomic_DNA"/>
</dbReference>
<protein>
    <recommendedName>
        <fullName evidence="8 10">Phosphate acyltransferase</fullName>
        <ecNumber evidence="8 10">2.3.1.274</ecNumber>
    </recommendedName>
    <alternativeName>
        <fullName evidence="10">Acyl-ACP phosphotransacylase</fullName>
    </alternativeName>
    <alternativeName>
        <fullName evidence="10">Acyl-[acyl-carrier-protein]--phosphate acyltransferase</fullName>
    </alternativeName>
    <alternativeName>
        <fullName evidence="10">Phosphate-acyl-ACP acyltransferase</fullName>
    </alternativeName>
</protein>
<evidence type="ECO:0000256" key="5">
    <source>
        <dbReference type="ARBA" id="ARBA00023098"/>
    </source>
</evidence>
<dbReference type="RefSeq" id="WP_220169078.1">
    <property type="nucleotide sequence ID" value="NZ_JAIBOA010000018.1"/>
</dbReference>
<keyword evidence="4 10" id="KW-0808">Transferase</keyword>
<keyword evidence="6 10" id="KW-0594">Phospholipid biosynthesis</keyword>
<dbReference type="Pfam" id="PF02504">
    <property type="entry name" value="FA_synthesis"/>
    <property type="match status" value="1"/>
</dbReference>